<evidence type="ECO:0000313" key="4">
    <source>
        <dbReference type="EMBL" id="TMQ54242.1"/>
    </source>
</evidence>
<accession>A0A538SS70</accession>
<proteinExistence type="predicted"/>
<feature type="domain" description="Outer membrane protein beta-barrel" evidence="3">
    <location>
        <begin position="11"/>
        <end position="195"/>
    </location>
</feature>
<dbReference type="SUPFAM" id="SSF56925">
    <property type="entry name" value="OMPA-like"/>
    <property type="match status" value="1"/>
</dbReference>
<feature type="signal peptide" evidence="2">
    <location>
        <begin position="1"/>
        <end position="25"/>
    </location>
</feature>
<feature type="chain" id="PRO_5021927864" evidence="2">
    <location>
        <begin position="26"/>
        <end position="198"/>
    </location>
</feature>
<organism evidence="4 5">
    <name type="scientific">Eiseniibacteriota bacterium</name>
    <dbReference type="NCBI Taxonomy" id="2212470"/>
    <lineage>
        <taxon>Bacteria</taxon>
        <taxon>Candidatus Eiseniibacteriota</taxon>
    </lineage>
</organism>
<gene>
    <name evidence="4" type="ORF">E6K74_06775</name>
</gene>
<sequence length="198" mass="20810">MNRNRFALVSFSFVLVMAFAAAAWATPSAGTFEINGGYSKSSIEAASPFTTDSPSGGISFGAGYFRSIAPKTSWGIEASYDNLGSVDWTDGTDNYTSTINMVRVTPEFRMNLGAPVGPSFFAQAGGGYYSVSVKEADNTTATELKASDGKFGFNFGAGVGFPMGPKTKLNIQGNYHSVSTEGQSTNYMGLRAGLALSL</sequence>
<dbReference type="InterPro" id="IPR027385">
    <property type="entry name" value="Beta-barrel_OMP"/>
</dbReference>
<name>A0A538SS70_UNCEI</name>
<dbReference type="Pfam" id="PF13505">
    <property type="entry name" value="OMP_b-brl"/>
    <property type="match status" value="1"/>
</dbReference>
<evidence type="ECO:0000313" key="5">
    <source>
        <dbReference type="Proteomes" id="UP000319829"/>
    </source>
</evidence>
<comment type="caution">
    <text evidence="4">The sequence shown here is derived from an EMBL/GenBank/DDBJ whole genome shotgun (WGS) entry which is preliminary data.</text>
</comment>
<reference evidence="4 5" key="1">
    <citation type="journal article" date="2019" name="Nat. Microbiol.">
        <title>Mediterranean grassland soil C-N compound turnover is dependent on rainfall and depth, and is mediated by genomically divergent microorganisms.</title>
        <authorList>
            <person name="Diamond S."/>
            <person name="Andeer P.F."/>
            <person name="Li Z."/>
            <person name="Crits-Christoph A."/>
            <person name="Burstein D."/>
            <person name="Anantharaman K."/>
            <person name="Lane K.R."/>
            <person name="Thomas B.C."/>
            <person name="Pan C."/>
            <person name="Northen T.R."/>
            <person name="Banfield J.F."/>
        </authorList>
    </citation>
    <scope>NUCLEOTIDE SEQUENCE [LARGE SCALE GENOMIC DNA]</scope>
    <source>
        <strain evidence="4">WS_4</strain>
    </source>
</reference>
<evidence type="ECO:0000259" key="3">
    <source>
        <dbReference type="Pfam" id="PF13505"/>
    </source>
</evidence>
<dbReference type="InterPro" id="IPR011250">
    <property type="entry name" value="OMP/PagP_B-barrel"/>
</dbReference>
<dbReference type="Proteomes" id="UP000319829">
    <property type="component" value="Unassembled WGS sequence"/>
</dbReference>
<protein>
    <submittedName>
        <fullName evidence="4">Porin family protein</fullName>
    </submittedName>
</protein>
<keyword evidence="1 2" id="KW-0732">Signal</keyword>
<evidence type="ECO:0000256" key="1">
    <source>
        <dbReference type="ARBA" id="ARBA00022729"/>
    </source>
</evidence>
<dbReference type="Gene3D" id="2.40.160.20">
    <property type="match status" value="1"/>
</dbReference>
<evidence type="ECO:0000256" key="2">
    <source>
        <dbReference type="SAM" id="SignalP"/>
    </source>
</evidence>
<dbReference type="AlphaFoldDB" id="A0A538SS70"/>
<dbReference type="EMBL" id="VBOU01000075">
    <property type="protein sequence ID" value="TMQ54242.1"/>
    <property type="molecule type" value="Genomic_DNA"/>
</dbReference>